<feature type="compositionally biased region" description="Polar residues" evidence="2">
    <location>
        <begin position="106"/>
        <end position="118"/>
    </location>
</feature>
<keyword evidence="1" id="KW-0233">DNA recombination</keyword>
<name>B8C061_THAPS</name>
<dbReference type="Gene3D" id="3.90.1150.220">
    <property type="match status" value="1"/>
</dbReference>
<dbReference type="HOGENOM" id="CLU_895716_0_0_1"/>
<accession>B8C061</accession>
<feature type="compositionally biased region" description="Acidic residues" evidence="2">
    <location>
        <begin position="236"/>
        <end position="254"/>
    </location>
</feature>
<dbReference type="GO" id="GO:0006281">
    <property type="term" value="P:DNA repair"/>
    <property type="evidence" value="ECO:0007669"/>
    <property type="project" value="UniProtKB-UniRule"/>
</dbReference>
<keyword evidence="1" id="KW-0539">Nucleus</keyword>
<keyword evidence="1" id="KW-0808">Transferase</keyword>
<dbReference type="RefSeq" id="XP_002289469.1">
    <property type="nucleotide sequence ID" value="XM_002289433.1"/>
</dbReference>
<evidence type="ECO:0000313" key="4">
    <source>
        <dbReference type="Proteomes" id="UP000001449"/>
    </source>
</evidence>
<comment type="catalytic activity">
    <reaction evidence="1">
        <text>S-ubiquitinyl-[E2 ubiquitin-conjugating enzyme]-L-cysteine + [acceptor protein]-L-lysine = [E2 ubiquitin-conjugating enzyme]-L-cysteine + N(6)-ubiquitinyl-[acceptor protein]-L-lysine.</text>
        <dbReference type="EC" id="2.3.2.27"/>
    </reaction>
</comment>
<dbReference type="Pfam" id="PF07574">
    <property type="entry name" value="SMC_Nse1"/>
    <property type="match status" value="1"/>
</dbReference>
<dbReference type="GO" id="GO:0008270">
    <property type="term" value="F:zinc ion binding"/>
    <property type="evidence" value="ECO:0007669"/>
    <property type="project" value="UniProtKB-KW"/>
</dbReference>
<dbReference type="EMBL" id="CM000641">
    <property type="protein sequence ID" value="EED93006.1"/>
    <property type="molecule type" value="Genomic_DNA"/>
</dbReference>
<gene>
    <name evidence="3" type="ORF">THAPSDRAFT_4743</name>
</gene>
<dbReference type="eggNOG" id="ENOG502T6JM">
    <property type="taxonomic scope" value="Eukaryota"/>
</dbReference>
<feature type="region of interest" description="Disordered" evidence="2">
    <location>
        <begin position="101"/>
        <end position="122"/>
    </location>
</feature>
<sequence>MTASIRPLSNSQKLFLQRLMVAHVLTDNDAKNLYNNIRDNFSDVDVPSNADEEEDDDDNNNINNRDESYMGTTFDNCLGLINASLVPAFNLEISTMMLPPPYDPDNQLSDTSAESTPNSRRKKPALIKYHAIINRSNDTHAKNYASPLVTATGGGSHELAYFRLIFEKLIDKGNDIVESGSATTNVGCPGVMNRMDLINARTDLEGAHNGKLTVCQTEEALEMLIGEGWLVEMAEPGEDDEQSDNGEGGDEEEDPPKKKHKRKAAASNNRRKSMKGTYYGIGPRSYMELGEFLKGVGFDGERMPQLILNRL</sequence>
<dbReference type="OMA" id="PHEMAYF"/>
<comment type="subunit">
    <text evidence="1">Component of the Smc5-Smc6 complex.</text>
</comment>
<dbReference type="GO" id="GO:0030915">
    <property type="term" value="C:Smc5-Smc6 complex"/>
    <property type="evidence" value="ECO:0007669"/>
    <property type="project" value="UniProtKB-UniRule"/>
</dbReference>
<evidence type="ECO:0000256" key="1">
    <source>
        <dbReference type="RuleBase" id="RU368018"/>
    </source>
</evidence>
<protein>
    <recommendedName>
        <fullName evidence="1">Non-structural maintenance of chromosomes element 1 homolog</fullName>
        <ecNumber evidence="1">2.3.2.27</ecNumber>
    </recommendedName>
</protein>
<dbReference type="GO" id="GO:0005634">
    <property type="term" value="C:nucleus"/>
    <property type="evidence" value="ECO:0007669"/>
    <property type="project" value="UniProtKB-SubCell"/>
</dbReference>
<dbReference type="GO" id="GO:0061630">
    <property type="term" value="F:ubiquitin protein ligase activity"/>
    <property type="evidence" value="ECO:0007669"/>
    <property type="project" value="UniProtKB-EC"/>
</dbReference>
<dbReference type="PaxDb" id="35128-Thaps4743"/>
<dbReference type="KEGG" id="tps:THAPSDRAFT_4743"/>
<keyword evidence="1" id="KW-0227">DNA damage</keyword>
<proteinExistence type="inferred from homology"/>
<dbReference type="GO" id="GO:0006310">
    <property type="term" value="P:DNA recombination"/>
    <property type="evidence" value="ECO:0007669"/>
    <property type="project" value="UniProtKB-KW"/>
</dbReference>
<dbReference type="GeneID" id="7451943"/>
<keyword evidence="4" id="KW-1185">Reference proteome</keyword>
<feature type="compositionally biased region" description="Basic residues" evidence="2">
    <location>
        <begin position="257"/>
        <end position="274"/>
    </location>
</feature>
<reference evidence="3 4" key="2">
    <citation type="journal article" date="2008" name="Nature">
        <title>The Phaeodactylum genome reveals the evolutionary history of diatom genomes.</title>
        <authorList>
            <person name="Bowler C."/>
            <person name="Allen A.E."/>
            <person name="Badger J.H."/>
            <person name="Grimwood J."/>
            <person name="Jabbari K."/>
            <person name="Kuo A."/>
            <person name="Maheswari U."/>
            <person name="Martens C."/>
            <person name="Maumus F."/>
            <person name="Otillar R.P."/>
            <person name="Rayko E."/>
            <person name="Salamov A."/>
            <person name="Vandepoele K."/>
            <person name="Beszteri B."/>
            <person name="Gruber A."/>
            <person name="Heijde M."/>
            <person name="Katinka M."/>
            <person name="Mock T."/>
            <person name="Valentin K."/>
            <person name="Verret F."/>
            <person name="Berges J.A."/>
            <person name="Brownlee C."/>
            <person name="Cadoret J.P."/>
            <person name="Chiovitti A."/>
            <person name="Choi C.J."/>
            <person name="Coesel S."/>
            <person name="De Martino A."/>
            <person name="Detter J.C."/>
            <person name="Durkin C."/>
            <person name="Falciatore A."/>
            <person name="Fournet J."/>
            <person name="Haruta M."/>
            <person name="Huysman M.J."/>
            <person name="Jenkins B.D."/>
            <person name="Jiroutova K."/>
            <person name="Jorgensen R.E."/>
            <person name="Joubert Y."/>
            <person name="Kaplan A."/>
            <person name="Kroger N."/>
            <person name="Kroth P.G."/>
            <person name="La Roche J."/>
            <person name="Lindquist E."/>
            <person name="Lommer M."/>
            <person name="Martin-Jezequel V."/>
            <person name="Lopez P.J."/>
            <person name="Lucas S."/>
            <person name="Mangogna M."/>
            <person name="McGinnis K."/>
            <person name="Medlin L.K."/>
            <person name="Montsant A."/>
            <person name="Oudot-Le Secq M.P."/>
            <person name="Napoli C."/>
            <person name="Obornik M."/>
            <person name="Parker M.S."/>
            <person name="Petit J.L."/>
            <person name="Porcel B.M."/>
            <person name="Poulsen N."/>
            <person name="Robison M."/>
            <person name="Rychlewski L."/>
            <person name="Rynearson T.A."/>
            <person name="Schmutz J."/>
            <person name="Shapiro H."/>
            <person name="Siaut M."/>
            <person name="Stanley M."/>
            <person name="Sussman M.R."/>
            <person name="Taylor A.R."/>
            <person name="Vardi A."/>
            <person name="von Dassow P."/>
            <person name="Vyverman W."/>
            <person name="Willis A."/>
            <person name="Wyrwicz L.S."/>
            <person name="Rokhsar D.S."/>
            <person name="Weissenbach J."/>
            <person name="Armbrust E.V."/>
            <person name="Green B.R."/>
            <person name="Van de Peer Y."/>
            <person name="Grigoriev I.V."/>
        </authorList>
    </citation>
    <scope>NUCLEOTIDE SEQUENCE [LARGE SCALE GENOMIC DNA]</scope>
    <source>
        <strain evidence="3 4">CCMP1335</strain>
    </source>
</reference>
<evidence type="ECO:0000313" key="3">
    <source>
        <dbReference type="EMBL" id="EED93006.1"/>
    </source>
</evidence>
<organism evidence="3 4">
    <name type="scientific">Thalassiosira pseudonana</name>
    <name type="common">Marine diatom</name>
    <name type="synonym">Cyclotella nana</name>
    <dbReference type="NCBI Taxonomy" id="35128"/>
    <lineage>
        <taxon>Eukaryota</taxon>
        <taxon>Sar</taxon>
        <taxon>Stramenopiles</taxon>
        <taxon>Ochrophyta</taxon>
        <taxon>Bacillariophyta</taxon>
        <taxon>Coscinodiscophyceae</taxon>
        <taxon>Thalassiosirophycidae</taxon>
        <taxon>Thalassiosirales</taxon>
        <taxon>Thalassiosiraceae</taxon>
        <taxon>Thalassiosira</taxon>
    </lineage>
</organism>
<dbReference type="InterPro" id="IPR011513">
    <property type="entry name" value="Nse1"/>
</dbReference>
<evidence type="ECO:0000256" key="2">
    <source>
        <dbReference type="SAM" id="MobiDB-lite"/>
    </source>
</evidence>
<dbReference type="InParanoid" id="B8C061"/>
<keyword evidence="1" id="KW-0833">Ubl conjugation pathway</keyword>
<keyword evidence="1" id="KW-0234">DNA repair</keyword>
<keyword evidence="1" id="KW-0863">Zinc-finger</keyword>
<dbReference type="Proteomes" id="UP000001449">
    <property type="component" value="Chromosome 4"/>
</dbReference>
<dbReference type="AlphaFoldDB" id="B8C061"/>
<keyword evidence="1" id="KW-0862">Zinc</keyword>
<keyword evidence="1" id="KW-0479">Metal-binding</keyword>
<feature type="region of interest" description="Disordered" evidence="2">
    <location>
        <begin position="41"/>
        <end position="67"/>
    </location>
</feature>
<feature type="region of interest" description="Disordered" evidence="2">
    <location>
        <begin position="236"/>
        <end position="277"/>
    </location>
</feature>
<comment type="similarity">
    <text evidence="1">Belongs to the NSE1 family.</text>
</comment>
<dbReference type="EC" id="2.3.2.27" evidence="1"/>
<reference evidence="3 4" key="1">
    <citation type="journal article" date="2004" name="Science">
        <title>The genome of the diatom Thalassiosira pseudonana: ecology, evolution, and metabolism.</title>
        <authorList>
            <person name="Armbrust E.V."/>
            <person name="Berges J.A."/>
            <person name="Bowler C."/>
            <person name="Green B.R."/>
            <person name="Martinez D."/>
            <person name="Putnam N.H."/>
            <person name="Zhou S."/>
            <person name="Allen A.E."/>
            <person name="Apt K.E."/>
            <person name="Bechner M."/>
            <person name="Brzezinski M.A."/>
            <person name="Chaal B.K."/>
            <person name="Chiovitti A."/>
            <person name="Davis A.K."/>
            <person name="Demarest M.S."/>
            <person name="Detter J.C."/>
            <person name="Glavina T."/>
            <person name="Goodstein D."/>
            <person name="Hadi M.Z."/>
            <person name="Hellsten U."/>
            <person name="Hildebrand M."/>
            <person name="Jenkins B.D."/>
            <person name="Jurka J."/>
            <person name="Kapitonov V.V."/>
            <person name="Kroger N."/>
            <person name="Lau W.W."/>
            <person name="Lane T.W."/>
            <person name="Larimer F.W."/>
            <person name="Lippmeier J.C."/>
            <person name="Lucas S."/>
            <person name="Medina M."/>
            <person name="Montsant A."/>
            <person name="Obornik M."/>
            <person name="Parker M.S."/>
            <person name="Palenik B."/>
            <person name="Pazour G.J."/>
            <person name="Richardson P.M."/>
            <person name="Rynearson T.A."/>
            <person name="Saito M.A."/>
            <person name="Schwartz D.C."/>
            <person name="Thamatrakoln K."/>
            <person name="Valentin K."/>
            <person name="Vardi A."/>
            <person name="Wilkerson F.P."/>
            <person name="Rokhsar D.S."/>
        </authorList>
    </citation>
    <scope>NUCLEOTIDE SEQUENCE [LARGE SCALE GENOMIC DNA]</scope>
    <source>
        <strain evidence="3 4">CCMP1335</strain>
    </source>
</reference>
<comment type="subcellular location">
    <subcellularLocation>
        <location evidence="1">Nucleus</location>
    </subcellularLocation>
</comment>
<feature type="compositionally biased region" description="Acidic residues" evidence="2">
    <location>
        <begin position="50"/>
        <end position="59"/>
    </location>
</feature>